<evidence type="ECO:0000256" key="1">
    <source>
        <dbReference type="SAM" id="SignalP"/>
    </source>
</evidence>
<accession>A0A9D2HGS3</accession>
<organism evidence="2 3">
    <name type="scientific">Candidatus Mailhella merdigallinarum</name>
    <dbReference type="NCBI Taxonomy" id="2838658"/>
    <lineage>
        <taxon>Bacteria</taxon>
        <taxon>Pseudomonadati</taxon>
        <taxon>Thermodesulfobacteriota</taxon>
        <taxon>Desulfovibrionia</taxon>
        <taxon>Desulfovibrionales</taxon>
        <taxon>Desulfovibrionaceae</taxon>
        <taxon>Mailhella</taxon>
    </lineage>
</organism>
<name>A0A9D2HGS3_9BACT</name>
<evidence type="ECO:0000313" key="3">
    <source>
        <dbReference type="Proteomes" id="UP000824225"/>
    </source>
</evidence>
<dbReference type="EMBL" id="DXAN01000032">
    <property type="protein sequence ID" value="HJA09545.1"/>
    <property type="molecule type" value="Genomic_DNA"/>
</dbReference>
<keyword evidence="1" id="KW-0732">Signal</keyword>
<sequence>MQRRFLPVLWACTLLLFSMQAAAQAQPASYVVAPFQVNGPAGFSYLEKAIPPMLTSRLFWQGKFEPVAGQDAALQGTAPKGKDAADKLRATHKADYVVWGSVTVLGDEASLDVSVMDDKGKVWQRASKSAVNNLIGGLQSTADAINSDVFGRPVAAAAQPGSSGRAVAPMNPDFVVNESDAGAVYLNPQIRYQGVDTDRLRSQMLDFESHGMAVADIDGDGKNEVLLLDSMNLYAYRWENGRLVKLAEYRLPSMIEPLLVRTVKQSGRVLIVLTGFDNSSNDPLSSILTFAGGKFEPVVARAQYFLNVASLPPLYEPTIIGQGGERSRIVRGPVFEMSVQGDRLVKGANVPNLPKEANVFNFTWIPGNERSGGDYLAVLGDQENLLTFDGKGKRLAKSDDKFSGSGVGIPFDMTMPGMGPSTDSSNQTYYIPMRMVAQDLDKDGRTELLINKPISAAAMIFHNYRTYPQGEIQALLWDGIGMDLLWKTRRIKGTVADLVVADVDNDGVLDLAVNVNSYPGSLGVGKIRTLVTLYPLNTDATQPVPAARDFDN</sequence>
<feature type="signal peptide" evidence="1">
    <location>
        <begin position="1"/>
        <end position="23"/>
    </location>
</feature>
<proteinExistence type="predicted"/>
<protein>
    <submittedName>
        <fullName evidence="2">VCBS repeat-containing protein</fullName>
    </submittedName>
</protein>
<reference evidence="2" key="2">
    <citation type="submission" date="2021-04" db="EMBL/GenBank/DDBJ databases">
        <authorList>
            <person name="Gilroy R."/>
        </authorList>
    </citation>
    <scope>NUCLEOTIDE SEQUENCE</scope>
    <source>
        <strain evidence="2">CHK186-16707</strain>
    </source>
</reference>
<dbReference type="SUPFAM" id="SSF69318">
    <property type="entry name" value="Integrin alpha N-terminal domain"/>
    <property type="match status" value="2"/>
</dbReference>
<dbReference type="AlphaFoldDB" id="A0A9D2HGS3"/>
<evidence type="ECO:0000313" key="2">
    <source>
        <dbReference type="EMBL" id="HJA09545.1"/>
    </source>
</evidence>
<gene>
    <name evidence="2" type="ORF">H9962_10230</name>
</gene>
<feature type="chain" id="PRO_5039588412" evidence="1">
    <location>
        <begin position="24"/>
        <end position="552"/>
    </location>
</feature>
<comment type="caution">
    <text evidence="2">The sequence shown here is derived from an EMBL/GenBank/DDBJ whole genome shotgun (WGS) entry which is preliminary data.</text>
</comment>
<reference evidence="2" key="1">
    <citation type="journal article" date="2021" name="PeerJ">
        <title>Extensive microbial diversity within the chicken gut microbiome revealed by metagenomics and culture.</title>
        <authorList>
            <person name="Gilroy R."/>
            <person name="Ravi A."/>
            <person name="Getino M."/>
            <person name="Pursley I."/>
            <person name="Horton D.L."/>
            <person name="Alikhan N.F."/>
            <person name="Baker D."/>
            <person name="Gharbi K."/>
            <person name="Hall N."/>
            <person name="Watson M."/>
            <person name="Adriaenssens E.M."/>
            <person name="Foster-Nyarko E."/>
            <person name="Jarju S."/>
            <person name="Secka A."/>
            <person name="Antonio M."/>
            <person name="Oren A."/>
            <person name="Chaudhuri R.R."/>
            <person name="La Ragione R."/>
            <person name="Hildebrand F."/>
            <person name="Pallen M.J."/>
        </authorList>
    </citation>
    <scope>NUCLEOTIDE SEQUENCE</scope>
    <source>
        <strain evidence="2">CHK186-16707</strain>
    </source>
</reference>
<dbReference type="InterPro" id="IPR028994">
    <property type="entry name" value="Integrin_alpha_N"/>
</dbReference>
<dbReference type="Proteomes" id="UP000824225">
    <property type="component" value="Unassembled WGS sequence"/>
</dbReference>